<reference evidence="6" key="1">
    <citation type="journal article" date="2020" name="Nature">
        <title>Giant virus diversity and host interactions through global metagenomics.</title>
        <authorList>
            <person name="Schulz F."/>
            <person name="Roux S."/>
            <person name="Paez-Espino D."/>
            <person name="Jungbluth S."/>
            <person name="Walsh D.A."/>
            <person name="Denef V.J."/>
            <person name="McMahon K.D."/>
            <person name="Konstantinidis K.T."/>
            <person name="Eloe-Fadrosh E.A."/>
            <person name="Kyrpides N.C."/>
            <person name="Woyke T."/>
        </authorList>
    </citation>
    <scope>NUCLEOTIDE SEQUENCE</scope>
    <source>
        <strain evidence="6">GVMAG-M-3300018416-45</strain>
    </source>
</reference>
<dbReference type="GO" id="GO:0003677">
    <property type="term" value="F:DNA binding"/>
    <property type="evidence" value="ECO:0007669"/>
    <property type="project" value="InterPro"/>
</dbReference>
<dbReference type="GO" id="GO:0006261">
    <property type="term" value="P:DNA-templated DNA replication"/>
    <property type="evidence" value="ECO:0007669"/>
    <property type="project" value="TreeGrafter"/>
</dbReference>
<evidence type="ECO:0000259" key="4">
    <source>
        <dbReference type="Pfam" id="PF08542"/>
    </source>
</evidence>
<keyword evidence="1" id="KW-0235">DNA replication</keyword>
<evidence type="ECO:0000256" key="2">
    <source>
        <dbReference type="ARBA" id="ARBA00022741"/>
    </source>
</evidence>
<keyword evidence="2" id="KW-0547">Nucleotide-binding</keyword>
<keyword evidence="3" id="KW-0067">ATP-binding</keyword>
<dbReference type="InterPro" id="IPR008921">
    <property type="entry name" value="DNA_pol3_clamp-load_cplx_C"/>
</dbReference>
<protein>
    <submittedName>
        <fullName evidence="6">Uncharacterized protein</fullName>
    </submittedName>
</protein>
<dbReference type="InterPro" id="IPR027417">
    <property type="entry name" value="P-loop_NTPase"/>
</dbReference>
<organism evidence="6">
    <name type="scientific">viral metagenome</name>
    <dbReference type="NCBI Taxonomy" id="1070528"/>
    <lineage>
        <taxon>unclassified sequences</taxon>
        <taxon>metagenomes</taxon>
        <taxon>organismal metagenomes</taxon>
    </lineage>
</organism>
<proteinExistence type="predicted"/>
<dbReference type="GO" id="GO:0005634">
    <property type="term" value="C:nucleus"/>
    <property type="evidence" value="ECO:0007669"/>
    <property type="project" value="TreeGrafter"/>
</dbReference>
<accession>A0A6C0BST2</accession>
<dbReference type="EMBL" id="MN739225">
    <property type="protein sequence ID" value="QHS94468.1"/>
    <property type="molecule type" value="Genomic_DNA"/>
</dbReference>
<dbReference type="PANTHER" id="PTHR11669">
    <property type="entry name" value="REPLICATION FACTOR C / DNA POLYMERASE III GAMMA-TAU SUBUNIT"/>
    <property type="match status" value="1"/>
</dbReference>
<sequence>MLLSEKYRPTTLEDFNNNESLVSLVNGLIDIDSVSLIIYGSVGCGKTTMIQLIINAYYNGISLHDRIMYVNLLKDNGISFCRNDMKMFCTRRYIPSIKKNTVVIDDIGFISEQSQNIIKEYIDLYSDRVNFILTSNNINKIVTGIKSKLPVLYVKHSSPVYISQLIDIVCEKENIIISDENKIHLLRFINGNIRLLYSYLEMLSLLDVEITYSILEDICNDIPVYILREYEEHCSAGKLNESIKIIYNLKDRGYCNMDIITELLRYIRYYSVLSEDIKYCIIELITRYMTMFCDKRECELELAVFTKSMLDILKQYNYDSDNISDSI</sequence>
<dbReference type="PANTHER" id="PTHR11669:SF20">
    <property type="entry name" value="REPLICATION FACTOR C SUBUNIT 4"/>
    <property type="match status" value="1"/>
</dbReference>
<dbReference type="SUPFAM" id="SSF52540">
    <property type="entry name" value="P-loop containing nucleoside triphosphate hydrolases"/>
    <property type="match status" value="1"/>
</dbReference>
<evidence type="ECO:0000259" key="5">
    <source>
        <dbReference type="Pfam" id="PF13173"/>
    </source>
</evidence>
<dbReference type="Pfam" id="PF13173">
    <property type="entry name" value="AAA_14"/>
    <property type="match status" value="1"/>
</dbReference>
<evidence type="ECO:0000256" key="3">
    <source>
        <dbReference type="ARBA" id="ARBA00022840"/>
    </source>
</evidence>
<dbReference type="GO" id="GO:0005663">
    <property type="term" value="C:DNA replication factor C complex"/>
    <property type="evidence" value="ECO:0007669"/>
    <property type="project" value="TreeGrafter"/>
</dbReference>
<evidence type="ECO:0000313" key="6">
    <source>
        <dbReference type="EMBL" id="QHS94468.1"/>
    </source>
</evidence>
<dbReference type="Gene3D" id="3.40.50.300">
    <property type="entry name" value="P-loop containing nucleotide triphosphate hydrolases"/>
    <property type="match status" value="1"/>
</dbReference>
<evidence type="ECO:0000256" key="1">
    <source>
        <dbReference type="ARBA" id="ARBA00022705"/>
    </source>
</evidence>
<dbReference type="InterPro" id="IPR013748">
    <property type="entry name" value="Rep_factorC_C"/>
</dbReference>
<dbReference type="InterPro" id="IPR050238">
    <property type="entry name" value="DNA_Rep/Repair_Clamp_Loader"/>
</dbReference>
<dbReference type="GO" id="GO:0006281">
    <property type="term" value="P:DNA repair"/>
    <property type="evidence" value="ECO:0007669"/>
    <property type="project" value="TreeGrafter"/>
</dbReference>
<dbReference type="InterPro" id="IPR041682">
    <property type="entry name" value="AAA_14"/>
</dbReference>
<dbReference type="GO" id="GO:0003689">
    <property type="term" value="F:DNA clamp loader activity"/>
    <property type="evidence" value="ECO:0007669"/>
    <property type="project" value="TreeGrafter"/>
</dbReference>
<dbReference type="GO" id="GO:0005524">
    <property type="term" value="F:ATP binding"/>
    <property type="evidence" value="ECO:0007669"/>
    <property type="project" value="UniProtKB-KW"/>
</dbReference>
<feature type="domain" description="Replication factor C C-terminal" evidence="4">
    <location>
        <begin position="231"/>
        <end position="285"/>
    </location>
</feature>
<dbReference type="SUPFAM" id="SSF48019">
    <property type="entry name" value="post-AAA+ oligomerization domain-like"/>
    <property type="match status" value="1"/>
</dbReference>
<dbReference type="AlphaFoldDB" id="A0A6C0BST2"/>
<dbReference type="Pfam" id="PF08542">
    <property type="entry name" value="Rep_fac_C"/>
    <property type="match status" value="1"/>
</dbReference>
<dbReference type="CDD" id="cd00009">
    <property type="entry name" value="AAA"/>
    <property type="match status" value="1"/>
</dbReference>
<feature type="domain" description="AAA" evidence="5">
    <location>
        <begin position="36"/>
        <end position="149"/>
    </location>
</feature>
<name>A0A6C0BST2_9ZZZZ</name>